<comment type="similarity">
    <text evidence="2">Belongs to the DNAAF1 family.</text>
</comment>
<feature type="domain" description="Fibronectin type-III" evidence="9">
    <location>
        <begin position="501"/>
        <end position="586"/>
    </location>
</feature>
<dbReference type="Pfam" id="PF12799">
    <property type="entry name" value="LRR_4"/>
    <property type="match status" value="2"/>
</dbReference>
<evidence type="ECO:0000313" key="11">
    <source>
        <dbReference type="Proteomes" id="UP001152747"/>
    </source>
</evidence>
<keyword evidence="3" id="KW-0433">Leucine-rich repeat</keyword>
<dbReference type="Pfam" id="PF00560">
    <property type="entry name" value="LRR_1"/>
    <property type="match status" value="1"/>
</dbReference>
<dbReference type="InterPro" id="IPR025875">
    <property type="entry name" value="Leu-rich_rpt_4"/>
</dbReference>
<name>A0A9P1N9I7_9PELO</name>
<dbReference type="Proteomes" id="UP001152747">
    <property type="component" value="Unassembled WGS sequence"/>
</dbReference>
<keyword evidence="11" id="KW-1185">Reference proteome</keyword>
<dbReference type="SMART" id="SM00060">
    <property type="entry name" value="FN3"/>
    <property type="match status" value="1"/>
</dbReference>
<organism evidence="10 11">
    <name type="scientific">Caenorhabditis angaria</name>
    <dbReference type="NCBI Taxonomy" id="860376"/>
    <lineage>
        <taxon>Eukaryota</taxon>
        <taxon>Metazoa</taxon>
        <taxon>Ecdysozoa</taxon>
        <taxon>Nematoda</taxon>
        <taxon>Chromadorea</taxon>
        <taxon>Rhabditida</taxon>
        <taxon>Rhabditina</taxon>
        <taxon>Rhabditomorpha</taxon>
        <taxon>Rhabditoidea</taxon>
        <taxon>Rhabditidae</taxon>
        <taxon>Peloderinae</taxon>
        <taxon>Caenorhabditis</taxon>
    </lineage>
</organism>
<accession>A0A9P1N9I7</accession>
<dbReference type="InterPro" id="IPR018247">
    <property type="entry name" value="EF_Hand_1_Ca_BS"/>
</dbReference>
<evidence type="ECO:0000256" key="3">
    <source>
        <dbReference type="ARBA" id="ARBA00022614"/>
    </source>
</evidence>
<evidence type="ECO:0000256" key="1">
    <source>
        <dbReference type="ARBA" id="ARBA00004138"/>
    </source>
</evidence>
<dbReference type="CDD" id="cd00063">
    <property type="entry name" value="FN3"/>
    <property type="match status" value="1"/>
</dbReference>
<evidence type="ECO:0000259" key="9">
    <source>
        <dbReference type="PROSITE" id="PS50853"/>
    </source>
</evidence>
<evidence type="ECO:0000256" key="2">
    <source>
        <dbReference type="ARBA" id="ARBA00006453"/>
    </source>
</evidence>
<dbReference type="InterPro" id="IPR032675">
    <property type="entry name" value="LRR_dom_sf"/>
</dbReference>
<evidence type="ECO:0000256" key="4">
    <source>
        <dbReference type="ARBA" id="ARBA00022737"/>
    </source>
</evidence>
<dbReference type="InterPro" id="IPR001611">
    <property type="entry name" value="Leu-rich_rpt"/>
</dbReference>
<keyword evidence="6" id="KW-0966">Cell projection</keyword>
<dbReference type="InterPro" id="IPR003961">
    <property type="entry name" value="FN3_dom"/>
</dbReference>
<dbReference type="OrthoDB" id="5954088at2759"/>
<dbReference type="PROSITE" id="PS50853">
    <property type="entry name" value="FN3"/>
    <property type="match status" value="1"/>
</dbReference>
<dbReference type="Gene3D" id="3.80.10.10">
    <property type="entry name" value="Ribonuclease Inhibitor"/>
    <property type="match status" value="2"/>
</dbReference>
<dbReference type="PANTHER" id="PTHR45973:SF9">
    <property type="entry name" value="LEUCINE-RICH REPEAT-CONTAINING PROTEIN 46"/>
    <property type="match status" value="1"/>
</dbReference>
<comment type="caution">
    <text evidence="10">The sequence shown here is derived from an EMBL/GenBank/DDBJ whole genome shotgun (WGS) entry which is preliminary data.</text>
</comment>
<dbReference type="InterPro" id="IPR036116">
    <property type="entry name" value="FN3_sf"/>
</dbReference>
<evidence type="ECO:0000256" key="6">
    <source>
        <dbReference type="ARBA" id="ARBA00023273"/>
    </source>
</evidence>
<feature type="region of interest" description="Disordered" evidence="8">
    <location>
        <begin position="375"/>
        <end position="398"/>
    </location>
</feature>
<dbReference type="PANTHER" id="PTHR45973">
    <property type="entry name" value="PROTEIN PHOSPHATASE 1 REGULATORY SUBUNIT SDS22-RELATED"/>
    <property type="match status" value="1"/>
</dbReference>
<keyword evidence="7" id="KW-0175">Coiled coil</keyword>
<evidence type="ECO:0000313" key="10">
    <source>
        <dbReference type="EMBL" id="CAI5453176.1"/>
    </source>
</evidence>
<keyword evidence="4" id="KW-0677">Repeat</keyword>
<dbReference type="PROSITE" id="PS00018">
    <property type="entry name" value="EF_HAND_1"/>
    <property type="match status" value="1"/>
</dbReference>
<dbReference type="SUPFAM" id="SSF52058">
    <property type="entry name" value="L domain-like"/>
    <property type="match status" value="1"/>
</dbReference>
<feature type="region of interest" description="Disordered" evidence="8">
    <location>
        <begin position="1"/>
        <end position="31"/>
    </location>
</feature>
<comment type="subcellular location">
    <subcellularLocation>
        <location evidence="1">Cell projection</location>
        <location evidence="1">Cilium</location>
    </subcellularLocation>
</comment>
<feature type="compositionally biased region" description="Low complexity" evidence="8">
    <location>
        <begin position="15"/>
        <end position="28"/>
    </location>
</feature>
<dbReference type="InterPro" id="IPR013783">
    <property type="entry name" value="Ig-like_fold"/>
</dbReference>
<keyword evidence="5" id="KW-0969">Cilium</keyword>
<evidence type="ECO:0000256" key="5">
    <source>
        <dbReference type="ARBA" id="ARBA00023069"/>
    </source>
</evidence>
<sequence length="586" mass="67293">MDEEEKENFDERADTSLSNSTFNTTTSSQRVENQEAEIDEWGFLDLKNLQLTHLSKNLISEYAKCRTLDISQNEFRYFNYFEFFKKLEVLNASDNMMQKFQAIHHVKLRELNLSNNQLKSITGINRFENLTKLDVSCNSLEQDFALNFPNLLHLDLFGNSLTKIPDLSKCEKLQFLHLSANKIETLHNISSLISLEILDISSNNIIDLSEFSNLTHLKNLEFLYTSNNPCITSTLAFFDPRIYLIAVCGEKLEQIDGLDIEDEVRTNGEWLSIQGQVRRIQPGNHEELCEKIAKHFPAEELEAPLTPAQLTCKKVLKKRRESESQQTSERTSGSAYSPFREWNGKMDKLNESIEKINLKSSTPKRITMEDVAHAKEQRANSSMRICSPNRRKSTDPPMYQWNQEKHLQRTDSTDSTLTVVLSSARVDPTPTPIMDSEKSNRIPSVAEVIEESPRKNSELEQRVRALEEQMREMAKQNQNLTKMNEELTDFFMNFIKSQTPTPKNLSMKLLKESNDTYVVKWDLPIVQGYEIWIDGKSCGKVVGKNNTARITDLDEYKEHTVQVRAISTSGNLGELSEVLKIPASKN</sequence>
<reference evidence="10" key="1">
    <citation type="submission" date="2022-11" db="EMBL/GenBank/DDBJ databases">
        <authorList>
            <person name="Kikuchi T."/>
        </authorList>
    </citation>
    <scope>NUCLEOTIDE SEQUENCE</scope>
    <source>
        <strain evidence="10">PS1010</strain>
    </source>
</reference>
<proteinExistence type="inferred from homology"/>
<dbReference type="AlphaFoldDB" id="A0A9P1N9I7"/>
<dbReference type="EMBL" id="CANHGI010000005">
    <property type="protein sequence ID" value="CAI5453176.1"/>
    <property type="molecule type" value="Genomic_DNA"/>
</dbReference>
<dbReference type="Gene3D" id="2.60.40.10">
    <property type="entry name" value="Immunoglobulins"/>
    <property type="match status" value="1"/>
</dbReference>
<dbReference type="GO" id="GO:0005929">
    <property type="term" value="C:cilium"/>
    <property type="evidence" value="ECO:0007669"/>
    <property type="project" value="UniProtKB-SubCell"/>
</dbReference>
<dbReference type="PROSITE" id="PS51450">
    <property type="entry name" value="LRR"/>
    <property type="match status" value="4"/>
</dbReference>
<gene>
    <name evidence="10" type="ORF">CAMP_LOCUS15813</name>
</gene>
<protein>
    <recommendedName>
        <fullName evidence="9">Fibronectin type-III domain-containing protein</fullName>
    </recommendedName>
</protein>
<feature type="coiled-coil region" evidence="7">
    <location>
        <begin position="449"/>
        <end position="486"/>
    </location>
</feature>
<evidence type="ECO:0000256" key="7">
    <source>
        <dbReference type="SAM" id="Coils"/>
    </source>
</evidence>
<dbReference type="SUPFAM" id="SSF49265">
    <property type="entry name" value="Fibronectin type III"/>
    <property type="match status" value="1"/>
</dbReference>
<dbReference type="InterPro" id="IPR050576">
    <property type="entry name" value="Cilia_flagella_integrity"/>
</dbReference>
<evidence type="ECO:0000256" key="8">
    <source>
        <dbReference type="SAM" id="MobiDB-lite"/>
    </source>
</evidence>
<feature type="region of interest" description="Disordered" evidence="8">
    <location>
        <begin position="319"/>
        <end position="339"/>
    </location>
</feature>
<dbReference type="SMART" id="SM00365">
    <property type="entry name" value="LRR_SD22"/>
    <property type="match status" value="4"/>
</dbReference>